<keyword evidence="12" id="KW-1185">Reference proteome</keyword>
<evidence type="ECO:0000256" key="7">
    <source>
        <dbReference type="ARBA" id="ARBA00022840"/>
    </source>
</evidence>
<dbReference type="PROSITE" id="PS50011">
    <property type="entry name" value="PROTEIN_KINASE_DOM"/>
    <property type="match status" value="1"/>
</dbReference>
<evidence type="ECO:0000256" key="9">
    <source>
        <dbReference type="PROSITE-ProRule" id="PRU10141"/>
    </source>
</evidence>
<accession>A0ABW1ZNN1</accession>
<dbReference type="Gene3D" id="3.30.200.20">
    <property type="entry name" value="Phosphorylase Kinase, domain 1"/>
    <property type="match status" value="1"/>
</dbReference>
<dbReference type="PANTHER" id="PTHR43289">
    <property type="entry name" value="MITOGEN-ACTIVATED PROTEIN KINASE KINASE KINASE 20-RELATED"/>
    <property type="match status" value="1"/>
</dbReference>
<evidence type="ECO:0000313" key="11">
    <source>
        <dbReference type="EMBL" id="MFC6662054.1"/>
    </source>
</evidence>
<reference evidence="12" key="1">
    <citation type="journal article" date="2019" name="Int. J. Syst. Evol. Microbiol.">
        <title>The Global Catalogue of Microorganisms (GCM) 10K type strain sequencing project: providing services to taxonomists for standard genome sequencing and annotation.</title>
        <authorList>
            <consortium name="The Broad Institute Genomics Platform"/>
            <consortium name="The Broad Institute Genome Sequencing Center for Infectious Disease"/>
            <person name="Wu L."/>
            <person name="Ma J."/>
        </authorList>
    </citation>
    <scope>NUCLEOTIDE SEQUENCE [LARGE SCALE GENOMIC DNA]</scope>
    <source>
        <strain evidence="12">CCUG 63830</strain>
    </source>
</reference>
<keyword evidence="8" id="KW-0963">Cytoplasm</keyword>
<dbReference type="InterPro" id="IPR001245">
    <property type="entry name" value="Ser-Thr/Tyr_kinase_cat_dom"/>
</dbReference>
<evidence type="ECO:0000256" key="3">
    <source>
        <dbReference type="ARBA" id="ARBA00010886"/>
    </source>
</evidence>
<keyword evidence="8" id="KW-0206">Cytoskeleton</keyword>
<dbReference type="EMBL" id="JBHSWB010000001">
    <property type="protein sequence ID" value="MFC6662054.1"/>
    <property type="molecule type" value="Genomic_DNA"/>
</dbReference>
<protein>
    <submittedName>
        <fullName evidence="11">Protein kinase</fullName>
    </submittedName>
</protein>
<dbReference type="Pfam" id="PF07714">
    <property type="entry name" value="PK_Tyr_Ser-Thr"/>
    <property type="match status" value="1"/>
</dbReference>
<keyword evidence="5 9" id="KW-0547">Nucleotide-binding</keyword>
<evidence type="ECO:0000256" key="8">
    <source>
        <dbReference type="ARBA" id="ARBA00023212"/>
    </source>
</evidence>
<dbReference type="InterPro" id="IPR011009">
    <property type="entry name" value="Kinase-like_dom_sf"/>
</dbReference>
<evidence type="ECO:0000256" key="1">
    <source>
        <dbReference type="ARBA" id="ARBA00004300"/>
    </source>
</evidence>
<evidence type="ECO:0000256" key="2">
    <source>
        <dbReference type="ARBA" id="ARBA00004647"/>
    </source>
</evidence>
<evidence type="ECO:0000256" key="5">
    <source>
        <dbReference type="ARBA" id="ARBA00022741"/>
    </source>
</evidence>
<feature type="binding site" evidence="9">
    <location>
        <position position="42"/>
    </location>
    <ligand>
        <name>ATP</name>
        <dbReference type="ChEBI" id="CHEBI:30616"/>
    </ligand>
</feature>
<keyword evidence="7 9" id="KW-0067">ATP-binding</keyword>
<proteinExistence type="inferred from homology"/>
<sequence>MPLDTGSQLAGRYNLLTLLGEGGSARVFRAHDTLLSREVAVKVQHAHVPPSDRERFLREVRTLARLTHPGVVPVLDLGTEQDGGGPFSPCR</sequence>
<dbReference type="PROSITE" id="PS00107">
    <property type="entry name" value="PROTEIN_KINASE_ATP"/>
    <property type="match status" value="1"/>
</dbReference>
<evidence type="ECO:0000313" key="12">
    <source>
        <dbReference type="Proteomes" id="UP001596317"/>
    </source>
</evidence>
<dbReference type="SUPFAM" id="SSF56112">
    <property type="entry name" value="Protein kinase-like (PK-like)"/>
    <property type="match status" value="1"/>
</dbReference>
<name>A0ABW1ZNN1_9DEIO</name>
<dbReference type="InterPro" id="IPR017441">
    <property type="entry name" value="Protein_kinase_ATP_BS"/>
</dbReference>
<comment type="subcellular location">
    <subcellularLocation>
        <location evidence="1">Cytoplasm</location>
        <location evidence="1">Cytoskeleton</location>
        <location evidence="1">Microtubule organizing center</location>
        <location evidence="1">Centrosome</location>
    </subcellularLocation>
    <subcellularLocation>
        <location evidence="2">Cytoplasm</location>
        <location evidence="2">Cytoskeleton</location>
        <location evidence="2">Spindle pole</location>
    </subcellularLocation>
</comment>
<keyword evidence="6 11" id="KW-0418">Kinase</keyword>
<evidence type="ECO:0000256" key="4">
    <source>
        <dbReference type="ARBA" id="ARBA00022679"/>
    </source>
</evidence>
<organism evidence="11 12">
    <name type="scientific">Deinococcus multiflagellatus</name>
    <dbReference type="NCBI Taxonomy" id="1656887"/>
    <lineage>
        <taxon>Bacteria</taxon>
        <taxon>Thermotogati</taxon>
        <taxon>Deinococcota</taxon>
        <taxon>Deinococci</taxon>
        <taxon>Deinococcales</taxon>
        <taxon>Deinococcaceae</taxon>
        <taxon>Deinococcus</taxon>
    </lineage>
</organism>
<dbReference type="Proteomes" id="UP001596317">
    <property type="component" value="Unassembled WGS sequence"/>
</dbReference>
<feature type="domain" description="Protein kinase" evidence="10">
    <location>
        <begin position="13"/>
        <end position="91"/>
    </location>
</feature>
<evidence type="ECO:0000259" key="10">
    <source>
        <dbReference type="PROSITE" id="PS50011"/>
    </source>
</evidence>
<comment type="caution">
    <text evidence="11">The sequence shown here is derived from an EMBL/GenBank/DDBJ whole genome shotgun (WGS) entry which is preliminary data.</text>
</comment>
<dbReference type="PANTHER" id="PTHR43289:SF34">
    <property type="entry name" value="SERINE_THREONINE-PROTEIN KINASE YBDM-RELATED"/>
    <property type="match status" value="1"/>
</dbReference>
<keyword evidence="4" id="KW-0808">Transferase</keyword>
<comment type="similarity">
    <text evidence="3">Belongs to the protein kinase superfamily. NEK Ser/Thr protein kinase family. NIMA subfamily.</text>
</comment>
<gene>
    <name evidence="11" type="ORF">ACFP90_18275</name>
</gene>
<evidence type="ECO:0000256" key="6">
    <source>
        <dbReference type="ARBA" id="ARBA00022777"/>
    </source>
</evidence>
<dbReference type="GO" id="GO:0016301">
    <property type="term" value="F:kinase activity"/>
    <property type="evidence" value="ECO:0007669"/>
    <property type="project" value="UniProtKB-KW"/>
</dbReference>
<dbReference type="RefSeq" id="WP_380057813.1">
    <property type="nucleotide sequence ID" value="NZ_JBHSWB010000001.1"/>
</dbReference>
<dbReference type="InterPro" id="IPR000719">
    <property type="entry name" value="Prot_kinase_dom"/>
</dbReference>